<evidence type="ECO:0000256" key="3">
    <source>
        <dbReference type="ARBA" id="ARBA00002224"/>
    </source>
</evidence>
<evidence type="ECO:0000256" key="10">
    <source>
        <dbReference type="ARBA" id="ARBA00022946"/>
    </source>
</evidence>
<evidence type="ECO:0000256" key="4">
    <source>
        <dbReference type="ARBA" id="ARBA00004173"/>
    </source>
</evidence>
<gene>
    <name evidence="14" type="ORF">L249_0603</name>
</gene>
<keyword evidence="11" id="KW-0496">Mitochondrion</keyword>
<dbReference type="Gene3D" id="3.90.1150.10">
    <property type="entry name" value="Aspartate Aminotransferase, domain 1"/>
    <property type="match status" value="1"/>
</dbReference>
<dbReference type="OrthoDB" id="10265628at2759"/>
<reference evidence="14 15" key="1">
    <citation type="journal article" date="2015" name="BMC Genomics">
        <title>Insights from the genome of Ophiocordyceps polyrhachis-furcata to pathogenicity and host specificity in insect fungi.</title>
        <authorList>
            <person name="Wichadakul D."/>
            <person name="Kobmoo N."/>
            <person name="Ingsriswang S."/>
            <person name="Tangphatsornruang S."/>
            <person name="Chantasingh D."/>
            <person name="Luangsa-ard J.J."/>
            <person name="Eurwilaichitr L."/>
        </authorList>
    </citation>
    <scope>NUCLEOTIDE SEQUENCE [LARGE SCALE GENOMIC DNA]</scope>
    <source>
        <strain evidence="14 15">BCC 54312</strain>
    </source>
</reference>
<keyword evidence="15" id="KW-1185">Reference proteome</keyword>
<dbReference type="InterPro" id="IPR039429">
    <property type="entry name" value="SHMT-like_dom"/>
</dbReference>
<evidence type="ECO:0000256" key="9">
    <source>
        <dbReference type="ARBA" id="ARBA00022898"/>
    </source>
</evidence>
<evidence type="ECO:0000256" key="7">
    <source>
        <dbReference type="ARBA" id="ARBA00022563"/>
    </source>
</evidence>
<sequence>MSPATPVLRGTTRALRRVAMLTPKAAKSSMALDGQQQLLAAHLQRADAAVFDIIENRIGEEALLNITQEKRRQKHFINLIPSENFTSQAVLDALGSVMQNKYSEGYPGARYYGGNEFIDESERLCQRRALEAFDLDPKKWGVNVQALSGAPANLYVFSALMNTHDRLMGLDLTHGGHLSHGYQTPTKKISFISKYFETLPYRLDESTGLIDYDMLEKLAVLYRPKIIVAGASAYSRLIDYQRMRDICDKVNAYLLADMAHISGLVAAKVLPSPFPHADIVTTTSHKSLRGPRGALIFYRTGVRRQNPKTKQDELYDLAGPINASVFPGHQGGPHNHTIAALAVALKQAQSADFHAYQLQVLANAKAFAKRLGDAKGKGGLGYSLVSGGTDNHLVLTDLKPNGIDGGRVERVLELVGVAANKNTVPGDRSALVPGGLRMGTPAMTTRGFNEDDFVRVADVVDRAVAIACRLDKTVRAAAKERGEKSPGKLGLFLEHLDNGDNEPEIVQLRSEVEDWVGTYPLPWDSAN</sequence>
<evidence type="ECO:0000256" key="11">
    <source>
        <dbReference type="ARBA" id="ARBA00023128"/>
    </source>
</evidence>
<dbReference type="CDD" id="cd00378">
    <property type="entry name" value="SHMT"/>
    <property type="match status" value="1"/>
</dbReference>
<dbReference type="GO" id="GO:0004372">
    <property type="term" value="F:glycine hydroxymethyltransferase activity"/>
    <property type="evidence" value="ECO:0007669"/>
    <property type="project" value="UniProtKB-EC"/>
</dbReference>
<dbReference type="Pfam" id="PF00464">
    <property type="entry name" value="SHMT"/>
    <property type="match status" value="1"/>
</dbReference>
<dbReference type="NCBIfam" id="NF000586">
    <property type="entry name" value="PRK00011.1"/>
    <property type="match status" value="1"/>
</dbReference>
<dbReference type="GO" id="GO:0005739">
    <property type="term" value="C:mitochondrion"/>
    <property type="evidence" value="ECO:0007669"/>
    <property type="project" value="UniProtKB-SubCell"/>
</dbReference>
<dbReference type="InterPro" id="IPR015422">
    <property type="entry name" value="PyrdxlP-dep_Trfase_small"/>
</dbReference>
<dbReference type="EMBL" id="LKCN02000007">
    <property type="protein sequence ID" value="RCI12504.1"/>
    <property type="molecule type" value="Genomic_DNA"/>
</dbReference>
<dbReference type="Proteomes" id="UP000253664">
    <property type="component" value="Unassembled WGS sequence"/>
</dbReference>
<keyword evidence="10" id="KW-0809">Transit peptide</keyword>
<comment type="caution">
    <text evidence="14">The sequence shown here is derived from an EMBL/GenBank/DDBJ whole genome shotgun (WGS) entry which is preliminary data.</text>
</comment>
<dbReference type="InterPro" id="IPR019798">
    <property type="entry name" value="Ser_HO-MeTrfase_PLP_BS"/>
</dbReference>
<dbReference type="AlphaFoldDB" id="A0A367LDK6"/>
<dbReference type="Gene3D" id="3.40.640.10">
    <property type="entry name" value="Type I PLP-dependent aspartate aminotransferase-like (Major domain)"/>
    <property type="match status" value="1"/>
</dbReference>
<dbReference type="EC" id="2.1.2.1" evidence="12"/>
<evidence type="ECO:0000256" key="12">
    <source>
        <dbReference type="RuleBase" id="RU000585"/>
    </source>
</evidence>
<name>A0A367LDK6_9HYPO</name>
<dbReference type="FunFam" id="3.40.640.10:FF:000097">
    <property type="entry name" value="Serine hydroxymethyltransferase"/>
    <property type="match status" value="1"/>
</dbReference>
<dbReference type="STRING" id="1330021.A0A367LDK6"/>
<dbReference type="HAMAP" id="MF_00051">
    <property type="entry name" value="SHMT"/>
    <property type="match status" value="1"/>
</dbReference>
<evidence type="ECO:0000259" key="13">
    <source>
        <dbReference type="Pfam" id="PF00464"/>
    </source>
</evidence>
<feature type="domain" description="Serine hydroxymethyltransferase-like" evidence="13">
    <location>
        <begin position="65"/>
        <end position="459"/>
    </location>
</feature>
<dbReference type="UniPathway" id="UPA00193"/>
<dbReference type="PANTHER" id="PTHR11680">
    <property type="entry name" value="SERINE HYDROXYMETHYLTRANSFERASE"/>
    <property type="match status" value="1"/>
</dbReference>
<comment type="cofactor">
    <cofactor evidence="2 12">
        <name>pyridoxal 5'-phosphate</name>
        <dbReference type="ChEBI" id="CHEBI:597326"/>
    </cofactor>
</comment>
<comment type="catalytic activity">
    <reaction evidence="1 12">
        <text>(6R)-5,10-methylene-5,6,7,8-tetrahydrofolate + glycine + H2O = (6S)-5,6,7,8-tetrahydrofolate + L-serine</text>
        <dbReference type="Rhea" id="RHEA:15481"/>
        <dbReference type="ChEBI" id="CHEBI:15377"/>
        <dbReference type="ChEBI" id="CHEBI:15636"/>
        <dbReference type="ChEBI" id="CHEBI:33384"/>
        <dbReference type="ChEBI" id="CHEBI:57305"/>
        <dbReference type="ChEBI" id="CHEBI:57453"/>
        <dbReference type="EC" id="2.1.2.1"/>
    </reaction>
</comment>
<accession>A0A367LDK6</accession>
<dbReference type="InterPro" id="IPR015421">
    <property type="entry name" value="PyrdxlP-dep_Trfase_major"/>
</dbReference>
<proteinExistence type="inferred from homology"/>
<evidence type="ECO:0000256" key="5">
    <source>
        <dbReference type="ARBA" id="ARBA00004777"/>
    </source>
</evidence>
<keyword evidence="9 12" id="KW-0663">Pyridoxal phosphate</keyword>
<organism evidence="14 15">
    <name type="scientific">Ophiocordyceps polyrhachis-furcata BCC 54312</name>
    <dbReference type="NCBI Taxonomy" id="1330021"/>
    <lineage>
        <taxon>Eukaryota</taxon>
        <taxon>Fungi</taxon>
        <taxon>Dikarya</taxon>
        <taxon>Ascomycota</taxon>
        <taxon>Pezizomycotina</taxon>
        <taxon>Sordariomycetes</taxon>
        <taxon>Hypocreomycetidae</taxon>
        <taxon>Hypocreales</taxon>
        <taxon>Ophiocordycipitaceae</taxon>
        <taxon>Ophiocordyceps</taxon>
    </lineage>
</organism>
<dbReference type="PROSITE" id="PS00096">
    <property type="entry name" value="SHMT"/>
    <property type="match status" value="1"/>
</dbReference>
<dbReference type="InterPro" id="IPR001085">
    <property type="entry name" value="Ser_HO-MeTrfase"/>
</dbReference>
<dbReference type="GO" id="GO:0019264">
    <property type="term" value="P:glycine biosynthetic process from serine"/>
    <property type="evidence" value="ECO:0007669"/>
    <property type="project" value="InterPro"/>
</dbReference>
<keyword evidence="8 12" id="KW-0808">Transferase</keyword>
<dbReference type="SUPFAM" id="SSF53383">
    <property type="entry name" value="PLP-dependent transferases"/>
    <property type="match status" value="1"/>
</dbReference>
<dbReference type="GO" id="GO:0030170">
    <property type="term" value="F:pyridoxal phosphate binding"/>
    <property type="evidence" value="ECO:0007669"/>
    <property type="project" value="InterPro"/>
</dbReference>
<comment type="similarity">
    <text evidence="6 12">Belongs to the SHMT family.</text>
</comment>
<evidence type="ECO:0000256" key="8">
    <source>
        <dbReference type="ARBA" id="ARBA00022679"/>
    </source>
</evidence>
<comment type="function">
    <text evidence="3 12">Interconversion of serine and glycine.</text>
</comment>
<protein>
    <recommendedName>
        <fullName evidence="12">Serine hydroxymethyltransferase</fullName>
        <ecNumber evidence="12">2.1.2.1</ecNumber>
    </recommendedName>
</protein>
<evidence type="ECO:0000256" key="2">
    <source>
        <dbReference type="ARBA" id="ARBA00001933"/>
    </source>
</evidence>
<comment type="pathway">
    <text evidence="5 12">One-carbon metabolism; tetrahydrofolate interconversion.</text>
</comment>
<dbReference type="InterPro" id="IPR049943">
    <property type="entry name" value="Ser_HO-MeTrfase-like"/>
</dbReference>
<evidence type="ECO:0000256" key="6">
    <source>
        <dbReference type="ARBA" id="ARBA00006376"/>
    </source>
</evidence>
<dbReference type="InterPro" id="IPR015424">
    <property type="entry name" value="PyrdxlP-dep_Trfase"/>
</dbReference>
<dbReference type="GO" id="GO:0035999">
    <property type="term" value="P:tetrahydrofolate interconversion"/>
    <property type="evidence" value="ECO:0007669"/>
    <property type="project" value="UniProtKB-UniPathway"/>
</dbReference>
<evidence type="ECO:0000256" key="1">
    <source>
        <dbReference type="ARBA" id="ARBA00001528"/>
    </source>
</evidence>
<evidence type="ECO:0000313" key="14">
    <source>
        <dbReference type="EMBL" id="RCI12504.1"/>
    </source>
</evidence>
<comment type="subcellular location">
    <subcellularLocation>
        <location evidence="4">Mitochondrion</location>
    </subcellularLocation>
</comment>
<evidence type="ECO:0000313" key="15">
    <source>
        <dbReference type="Proteomes" id="UP000253664"/>
    </source>
</evidence>
<dbReference type="PANTHER" id="PTHR11680:SF57">
    <property type="entry name" value="SERINE HYDROXYMETHYLTRANSFERASE, MITOCHONDRIAL"/>
    <property type="match status" value="1"/>
</dbReference>
<keyword evidence="7 12" id="KW-0554">One-carbon metabolism</keyword>